<feature type="chain" id="PRO_5035876851" description="Secreted protein" evidence="1">
    <location>
        <begin position="27"/>
        <end position="90"/>
    </location>
</feature>
<reference evidence="2" key="1">
    <citation type="thesis" date="2020" institute="ProQuest LLC" country="789 East Eisenhower Parkway, Ann Arbor, MI, USA">
        <title>Comparative Genomics and Chromosome Evolution.</title>
        <authorList>
            <person name="Mudd A.B."/>
        </authorList>
    </citation>
    <scope>NUCLEOTIDE SEQUENCE</scope>
    <source>
        <strain evidence="2">Female2</strain>
        <tissue evidence="2">Blood</tissue>
    </source>
</reference>
<name>A0A8T2JS86_9PIPI</name>
<organism evidence="2 3">
    <name type="scientific">Hymenochirus boettgeri</name>
    <name type="common">Congo dwarf clawed frog</name>
    <dbReference type="NCBI Taxonomy" id="247094"/>
    <lineage>
        <taxon>Eukaryota</taxon>
        <taxon>Metazoa</taxon>
        <taxon>Chordata</taxon>
        <taxon>Craniata</taxon>
        <taxon>Vertebrata</taxon>
        <taxon>Euteleostomi</taxon>
        <taxon>Amphibia</taxon>
        <taxon>Batrachia</taxon>
        <taxon>Anura</taxon>
        <taxon>Pipoidea</taxon>
        <taxon>Pipidae</taxon>
        <taxon>Pipinae</taxon>
        <taxon>Hymenochirus</taxon>
    </lineage>
</organism>
<dbReference type="AlphaFoldDB" id="A0A8T2JS86"/>
<accession>A0A8T2JS86</accession>
<gene>
    <name evidence="2" type="ORF">GDO86_015262</name>
</gene>
<evidence type="ECO:0008006" key="4">
    <source>
        <dbReference type="Google" id="ProtNLM"/>
    </source>
</evidence>
<sequence>MGVMHVVMWEKCLTVCMGVMPIGVHGSSDCQCVWECLLVCVGIEPVSVCESSGCCAWKWCLLVSGCWYVLKSLCESAFLCVEVPLSVCVR</sequence>
<evidence type="ECO:0000313" key="3">
    <source>
        <dbReference type="Proteomes" id="UP000812440"/>
    </source>
</evidence>
<comment type="caution">
    <text evidence="2">The sequence shown here is derived from an EMBL/GenBank/DDBJ whole genome shotgun (WGS) entry which is preliminary data.</text>
</comment>
<proteinExistence type="predicted"/>
<evidence type="ECO:0000256" key="1">
    <source>
        <dbReference type="SAM" id="SignalP"/>
    </source>
</evidence>
<evidence type="ECO:0000313" key="2">
    <source>
        <dbReference type="EMBL" id="KAG8448099.1"/>
    </source>
</evidence>
<keyword evidence="3" id="KW-1185">Reference proteome</keyword>
<feature type="signal peptide" evidence="1">
    <location>
        <begin position="1"/>
        <end position="26"/>
    </location>
</feature>
<keyword evidence="1" id="KW-0732">Signal</keyword>
<dbReference type="EMBL" id="JAACNH010000003">
    <property type="protein sequence ID" value="KAG8448099.1"/>
    <property type="molecule type" value="Genomic_DNA"/>
</dbReference>
<dbReference type="Proteomes" id="UP000812440">
    <property type="component" value="Chromosome 8_10"/>
</dbReference>
<protein>
    <recommendedName>
        <fullName evidence="4">Secreted protein</fullName>
    </recommendedName>
</protein>